<gene>
    <name evidence="12" type="ORF">RUMHYD_01544</name>
</gene>
<dbReference type="SUPFAM" id="SSF52540">
    <property type="entry name" value="P-loop containing nucleoside triphosphate hydrolases"/>
    <property type="match status" value="1"/>
</dbReference>
<feature type="domain" description="ABC transmembrane type-1" evidence="11">
    <location>
        <begin position="21"/>
        <end position="301"/>
    </location>
</feature>
<dbReference type="AlphaFoldDB" id="C0CL23"/>
<evidence type="ECO:0000256" key="8">
    <source>
        <dbReference type="ARBA" id="ARBA00023136"/>
    </source>
</evidence>
<proteinExistence type="predicted"/>
<dbReference type="GO" id="GO:0140359">
    <property type="term" value="F:ABC-type transporter activity"/>
    <property type="evidence" value="ECO:0007669"/>
    <property type="project" value="InterPro"/>
</dbReference>
<accession>C0CL23</accession>
<dbReference type="PATRIC" id="fig|476272.21.peg.2892"/>
<keyword evidence="6" id="KW-0067">ATP-binding</keyword>
<dbReference type="PROSITE" id="PS00211">
    <property type="entry name" value="ABC_TRANSPORTER_1"/>
    <property type="match status" value="1"/>
</dbReference>
<evidence type="ECO:0000256" key="9">
    <source>
        <dbReference type="SAM" id="Phobius"/>
    </source>
</evidence>
<dbReference type="GeneID" id="86820196"/>
<dbReference type="InterPro" id="IPR003439">
    <property type="entry name" value="ABC_transporter-like_ATP-bd"/>
</dbReference>
<feature type="transmembrane region" description="Helical" evidence="9">
    <location>
        <begin position="272"/>
        <end position="293"/>
    </location>
</feature>
<dbReference type="Proteomes" id="UP000003100">
    <property type="component" value="Unassembled WGS sequence"/>
</dbReference>
<keyword evidence="4 9" id="KW-0812">Transmembrane</keyword>
<dbReference type="GO" id="GO:0005886">
    <property type="term" value="C:plasma membrane"/>
    <property type="evidence" value="ECO:0007669"/>
    <property type="project" value="UniProtKB-SubCell"/>
</dbReference>
<feature type="domain" description="ABC transporter" evidence="10">
    <location>
        <begin position="332"/>
        <end position="565"/>
    </location>
</feature>
<keyword evidence="7 9" id="KW-1133">Transmembrane helix</keyword>
<dbReference type="GO" id="GO:0034040">
    <property type="term" value="F:ATPase-coupled lipid transmembrane transporter activity"/>
    <property type="evidence" value="ECO:0007669"/>
    <property type="project" value="TreeGrafter"/>
</dbReference>
<dbReference type="GO" id="GO:0005524">
    <property type="term" value="F:ATP binding"/>
    <property type="evidence" value="ECO:0007669"/>
    <property type="project" value="UniProtKB-KW"/>
</dbReference>
<dbReference type="EMBL" id="ACBZ01000076">
    <property type="protein sequence ID" value="EEG49511.1"/>
    <property type="molecule type" value="Genomic_DNA"/>
</dbReference>
<feature type="transmembrane region" description="Helical" evidence="9">
    <location>
        <begin position="160"/>
        <end position="180"/>
    </location>
</feature>
<reference evidence="12 13" key="1">
    <citation type="submission" date="2009-01" db="EMBL/GenBank/DDBJ databases">
        <authorList>
            <person name="Fulton L."/>
            <person name="Clifton S."/>
            <person name="Fulton B."/>
            <person name="Xu J."/>
            <person name="Minx P."/>
            <person name="Pepin K.H."/>
            <person name="Johnson M."/>
            <person name="Bhonagiri V."/>
            <person name="Nash W.E."/>
            <person name="Mardis E.R."/>
            <person name="Wilson R.K."/>
        </authorList>
    </citation>
    <scope>NUCLEOTIDE SEQUENCE [LARGE SCALE GENOMIC DNA]</scope>
    <source>
        <strain evidence="13">DSM 10507 / JCM 14656 / S5a33</strain>
    </source>
</reference>
<feature type="transmembrane region" description="Helical" evidence="9">
    <location>
        <begin position="21"/>
        <end position="42"/>
    </location>
</feature>
<dbReference type="RefSeq" id="WP_005947756.1">
    <property type="nucleotide sequence ID" value="NZ_CP136423.1"/>
</dbReference>
<evidence type="ECO:0000259" key="11">
    <source>
        <dbReference type="PROSITE" id="PS50929"/>
    </source>
</evidence>
<dbReference type="InterPro" id="IPR017871">
    <property type="entry name" value="ABC_transporter-like_CS"/>
</dbReference>
<evidence type="ECO:0000256" key="1">
    <source>
        <dbReference type="ARBA" id="ARBA00004651"/>
    </source>
</evidence>
<dbReference type="GO" id="GO:0016887">
    <property type="term" value="F:ATP hydrolysis activity"/>
    <property type="evidence" value="ECO:0007669"/>
    <property type="project" value="InterPro"/>
</dbReference>
<comment type="subcellular location">
    <subcellularLocation>
        <location evidence="1">Cell membrane</location>
        <topology evidence="1">Multi-pass membrane protein</topology>
    </subcellularLocation>
</comment>
<dbReference type="SMART" id="SM00382">
    <property type="entry name" value="AAA"/>
    <property type="match status" value="1"/>
</dbReference>
<keyword evidence="8 9" id="KW-0472">Membrane</keyword>
<evidence type="ECO:0000259" key="10">
    <source>
        <dbReference type="PROSITE" id="PS50893"/>
    </source>
</evidence>
<dbReference type="PANTHER" id="PTHR24221:SF654">
    <property type="entry name" value="ATP-BINDING CASSETTE SUB-FAMILY B MEMBER 6"/>
    <property type="match status" value="1"/>
</dbReference>
<dbReference type="CDD" id="cd18781">
    <property type="entry name" value="ABC_6TM_AarD_CydDC_like"/>
    <property type="match status" value="1"/>
</dbReference>
<dbReference type="Gene3D" id="3.40.50.300">
    <property type="entry name" value="P-loop containing nucleotide triphosphate hydrolases"/>
    <property type="match status" value="1"/>
</dbReference>
<evidence type="ECO:0000256" key="4">
    <source>
        <dbReference type="ARBA" id="ARBA00022692"/>
    </source>
</evidence>
<dbReference type="Gene3D" id="1.20.1560.10">
    <property type="entry name" value="ABC transporter type 1, transmembrane domain"/>
    <property type="match status" value="1"/>
</dbReference>
<keyword evidence="2" id="KW-0813">Transport</keyword>
<dbReference type="PROSITE" id="PS50893">
    <property type="entry name" value="ABC_TRANSPORTER_2"/>
    <property type="match status" value="1"/>
</dbReference>
<evidence type="ECO:0000256" key="2">
    <source>
        <dbReference type="ARBA" id="ARBA00022448"/>
    </source>
</evidence>
<evidence type="ECO:0000313" key="13">
    <source>
        <dbReference type="Proteomes" id="UP000003100"/>
    </source>
</evidence>
<dbReference type="PROSITE" id="PS50929">
    <property type="entry name" value="ABC_TM1F"/>
    <property type="match status" value="1"/>
</dbReference>
<feature type="transmembrane region" description="Helical" evidence="9">
    <location>
        <begin position="137"/>
        <end position="154"/>
    </location>
</feature>
<dbReference type="InterPro" id="IPR003593">
    <property type="entry name" value="AAA+_ATPase"/>
</dbReference>
<protein>
    <recommendedName>
        <fullName evidence="14">ATP-binding/permease protein CydD</fullName>
    </recommendedName>
</protein>
<reference evidence="12 13" key="2">
    <citation type="submission" date="2009-02" db="EMBL/GenBank/DDBJ databases">
        <title>Draft genome sequence of Blautia hydrogenotrophica DSM 10507 (Ruminococcus hydrogenotrophicus DSM 10507).</title>
        <authorList>
            <person name="Sudarsanam P."/>
            <person name="Ley R."/>
            <person name="Guruge J."/>
            <person name="Turnbaugh P.J."/>
            <person name="Mahowald M."/>
            <person name="Liep D."/>
            <person name="Gordon J."/>
        </authorList>
    </citation>
    <scope>NUCLEOTIDE SEQUENCE [LARGE SCALE GENOMIC DNA]</scope>
    <source>
        <strain evidence="13">DSM 10507 / JCM 14656 / S5a33</strain>
    </source>
</reference>
<keyword evidence="5" id="KW-0547">Nucleotide-binding</keyword>
<evidence type="ECO:0000256" key="6">
    <source>
        <dbReference type="ARBA" id="ARBA00022840"/>
    </source>
</evidence>
<dbReference type="InterPro" id="IPR039421">
    <property type="entry name" value="Type_1_exporter"/>
</dbReference>
<name>C0CL23_BLAHS</name>
<sequence length="597" mass="66356">MIKGRLVRLLSHAKKYIAYQVLWQWLSLLCQVLSVYCLAVLVEKAFLGELVKNTVLVYGISILGAMALRFFCDRQASYASYEASVDVKRILREKVYGKLLRLGASYQEKVSTSEVVQMSAEGVEQLETYFGRYLPQLFYSLLAPVTLFILLFFVDWKASLVLLICVPLIPLSIVAVQKFAKRLLNKYWGIYTELGDSFLENLQGLTTLKIYQADEQKAGEMDEESQRFRQITMKVLTMQLNSTSMMDIIAYGGAAVGMIVTLREFAAGNLGIAGALMIILLASEFFIPLRLLGSFFHIAMNGMAASDKIFALLDLPEPKEKTGVLVGGPLSIQAREVRFSYEEDRQILKGVSLEFPAGSFTSLVGTSGCGKSTIAGILMGRNQNYQGSIRINGQELSEISEKSLMEKITLVSHNSYLFKGTVKENLKMGKPDASDGEMNQVLEKVNLSGFLNAQEGLDTQLLEKGSNFSGGQCQRLALARALLHDSPIYIFDEATSNIDMESEEMIMEVIHRLAETKTVILISHRLANVEGSDCIYMLKDGMVAQHGTHHELMAQGGPYRELYQYQRELEMYSQKASRGTQGAAALKFETGTGEVTV</sequence>
<evidence type="ECO:0000256" key="3">
    <source>
        <dbReference type="ARBA" id="ARBA00022475"/>
    </source>
</evidence>
<keyword evidence="3" id="KW-1003">Cell membrane</keyword>
<organism evidence="12 13">
    <name type="scientific">Blautia hydrogenotrophica (strain DSM 10507 / JCM 14656 / S5a33)</name>
    <name type="common">Ruminococcus hydrogenotrophicus</name>
    <dbReference type="NCBI Taxonomy" id="476272"/>
    <lineage>
        <taxon>Bacteria</taxon>
        <taxon>Bacillati</taxon>
        <taxon>Bacillota</taxon>
        <taxon>Clostridia</taxon>
        <taxon>Lachnospirales</taxon>
        <taxon>Lachnospiraceae</taxon>
        <taxon>Blautia</taxon>
    </lineage>
</organism>
<dbReference type="Pfam" id="PF00664">
    <property type="entry name" value="ABC_membrane"/>
    <property type="match status" value="1"/>
</dbReference>
<evidence type="ECO:0000256" key="5">
    <source>
        <dbReference type="ARBA" id="ARBA00022741"/>
    </source>
</evidence>
<keyword evidence="13" id="KW-1185">Reference proteome</keyword>
<dbReference type="InterPro" id="IPR036640">
    <property type="entry name" value="ABC1_TM_sf"/>
</dbReference>
<evidence type="ECO:0000256" key="7">
    <source>
        <dbReference type="ARBA" id="ARBA00022989"/>
    </source>
</evidence>
<dbReference type="FunFam" id="3.40.50.300:FF:000854">
    <property type="entry name" value="Multidrug ABC transporter ATP-binding protein"/>
    <property type="match status" value="1"/>
</dbReference>
<dbReference type="InterPro" id="IPR027417">
    <property type="entry name" value="P-loop_NTPase"/>
</dbReference>
<dbReference type="PANTHER" id="PTHR24221">
    <property type="entry name" value="ATP-BINDING CASSETTE SUB-FAMILY B"/>
    <property type="match status" value="1"/>
</dbReference>
<evidence type="ECO:0000313" key="12">
    <source>
        <dbReference type="EMBL" id="EEG49511.1"/>
    </source>
</evidence>
<evidence type="ECO:0008006" key="14">
    <source>
        <dbReference type="Google" id="ProtNLM"/>
    </source>
</evidence>
<dbReference type="eggNOG" id="COG4988">
    <property type="taxonomic scope" value="Bacteria"/>
</dbReference>
<dbReference type="Pfam" id="PF00005">
    <property type="entry name" value="ABC_tran"/>
    <property type="match status" value="1"/>
</dbReference>
<dbReference type="SUPFAM" id="SSF90123">
    <property type="entry name" value="ABC transporter transmembrane region"/>
    <property type="match status" value="1"/>
</dbReference>
<dbReference type="InterPro" id="IPR011527">
    <property type="entry name" value="ABC1_TM_dom"/>
</dbReference>
<feature type="transmembrane region" description="Helical" evidence="9">
    <location>
        <begin position="54"/>
        <end position="72"/>
    </location>
</feature>
<dbReference type="HOGENOM" id="CLU_000604_84_9_9"/>